<evidence type="ECO:0000313" key="1">
    <source>
        <dbReference type="EMBL" id="GAD64376.1"/>
    </source>
</evidence>
<gene>
    <name evidence="1" type="ORF">PA6_036_00640</name>
</gene>
<evidence type="ECO:0000313" key="2">
    <source>
        <dbReference type="Proteomes" id="UP000016560"/>
    </source>
</evidence>
<organism evidence="1 2">
    <name type="scientific">Aquipseudomonas alcaligenes (strain ATCC 14909 / DSM 50342 / CCUG 1425 / JCM 20561 / NBRC 14159 / NCIMB 9945 / NCTC 10367 / 1577)</name>
    <name type="common">Pseudomonas alcaligenes</name>
    <dbReference type="NCBI Taxonomy" id="1215092"/>
    <lineage>
        <taxon>Bacteria</taxon>
        <taxon>Pseudomonadati</taxon>
        <taxon>Pseudomonadota</taxon>
        <taxon>Gammaproteobacteria</taxon>
        <taxon>Pseudomonadales</taxon>
        <taxon>Pseudomonadaceae</taxon>
        <taxon>Aquipseudomonas</taxon>
    </lineage>
</organism>
<keyword evidence="2" id="KW-1185">Reference proteome</keyword>
<sequence length="119" mass="13763">MEPLVKFFLALAISITSLTSYPSEFCEKVNESTYRDEIYLTPPGQIYLVTGPDKLYLHSAPNKKCSYDEKIFLIKNDRVQAYTELNEFLSIIYVREDGETLEGWALKEKLSRTNERVSP</sequence>
<evidence type="ECO:0008006" key="3">
    <source>
        <dbReference type="Google" id="ProtNLM"/>
    </source>
</evidence>
<dbReference type="RefSeq" id="WP_021702458.1">
    <property type="nucleotide sequence ID" value="NZ_BATI01000036.1"/>
</dbReference>
<reference evidence="1" key="1">
    <citation type="submission" date="2024-09" db="EMBL/GenBank/DDBJ databases">
        <title>Whole genome shotgun sequence of Pseudomonas alcaligenes NBRC 14159.</title>
        <authorList>
            <person name="Yoshida I."/>
            <person name="Hosoyama A."/>
            <person name="Tsuchikane K."/>
            <person name="Noguchi M."/>
            <person name="Hirakata S."/>
            <person name="Ando Y."/>
            <person name="Ohji S."/>
            <person name="Yamazoe A."/>
            <person name="Yamazaki S."/>
            <person name="Fujita N."/>
        </authorList>
    </citation>
    <scope>NUCLEOTIDE SEQUENCE</scope>
    <source>
        <strain evidence="1">NBRC 14159</strain>
    </source>
</reference>
<dbReference type="Proteomes" id="UP000016560">
    <property type="component" value="Unassembled WGS sequence"/>
</dbReference>
<proteinExistence type="predicted"/>
<comment type="caution">
    <text evidence="1">The sequence shown here is derived from an EMBL/GenBank/DDBJ whole genome shotgun (WGS) entry which is preliminary data.</text>
</comment>
<name>U2Z9J4_AQUA1</name>
<accession>U2Z9J4</accession>
<dbReference type="EMBL" id="BATI01000036">
    <property type="protein sequence ID" value="GAD64376.1"/>
    <property type="molecule type" value="Genomic_DNA"/>
</dbReference>
<protein>
    <recommendedName>
        <fullName evidence="3">SH3 domain-containing protein</fullName>
    </recommendedName>
</protein>
<dbReference type="AlphaFoldDB" id="U2Z9J4"/>